<organism evidence="1">
    <name type="scientific">viral metagenome</name>
    <dbReference type="NCBI Taxonomy" id="1070528"/>
    <lineage>
        <taxon>unclassified sequences</taxon>
        <taxon>metagenomes</taxon>
        <taxon>organismal metagenomes</taxon>
    </lineage>
</organism>
<evidence type="ECO:0000313" key="1">
    <source>
        <dbReference type="EMBL" id="QHT38390.1"/>
    </source>
</evidence>
<name>A0A6C0FF22_9ZZZZ</name>
<proteinExistence type="predicted"/>
<dbReference type="EMBL" id="MN738829">
    <property type="protein sequence ID" value="QHT38390.1"/>
    <property type="molecule type" value="Genomic_DNA"/>
</dbReference>
<sequence length="127" mass="14395">MTSKLAELVFVIYSILIIATIEFSKTPTVYKPETFSQITLPDKAVSPIPEKAPVSEENPVSHLLPRHEWEQTRYSNTINNSYQKTSAIKLQSPFIREEVCLPIEGNIGMQIDIATEIFGPFEHVFTI</sequence>
<reference evidence="1" key="1">
    <citation type="journal article" date="2020" name="Nature">
        <title>Giant virus diversity and host interactions through global metagenomics.</title>
        <authorList>
            <person name="Schulz F."/>
            <person name="Roux S."/>
            <person name="Paez-Espino D."/>
            <person name="Jungbluth S."/>
            <person name="Walsh D.A."/>
            <person name="Denef V.J."/>
            <person name="McMahon K.D."/>
            <person name="Konstantinidis K.T."/>
            <person name="Eloe-Fadrosh E.A."/>
            <person name="Kyrpides N.C."/>
            <person name="Woyke T."/>
        </authorList>
    </citation>
    <scope>NUCLEOTIDE SEQUENCE</scope>
    <source>
        <strain evidence="1">GVMAG-S-ERX556101-89</strain>
    </source>
</reference>
<accession>A0A6C0FF22</accession>
<protein>
    <submittedName>
        <fullName evidence="1">Uncharacterized protein</fullName>
    </submittedName>
</protein>
<dbReference type="AlphaFoldDB" id="A0A6C0FF22"/>